<comment type="caution">
    <text evidence="1">The sequence shown here is derived from an EMBL/GenBank/DDBJ whole genome shotgun (WGS) entry which is preliminary data.</text>
</comment>
<organism evidence="1 2">
    <name type="scientific">Patulibacter medicamentivorans</name>
    <dbReference type="NCBI Taxonomy" id="1097667"/>
    <lineage>
        <taxon>Bacteria</taxon>
        <taxon>Bacillati</taxon>
        <taxon>Actinomycetota</taxon>
        <taxon>Thermoleophilia</taxon>
        <taxon>Solirubrobacterales</taxon>
        <taxon>Patulibacteraceae</taxon>
        <taxon>Patulibacter</taxon>
    </lineage>
</organism>
<gene>
    <name evidence="1" type="ORF">PAI11_28260</name>
</gene>
<dbReference type="AlphaFoldDB" id="H0E7M2"/>
<sequence length="47" mass="4686">MGDRNVTTAGSPLGRRAAGPGHAYRLAKLGVANRTELAALAAPELGG</sequence>
<reference evidence="1 2" key="1">
    <citation type="journal article" date="2013" name="Biodegradation">
        <title>Quantitative proteomic analysis of ibuprofen-degrading Patulibacter sp. strain I11.</title>
        <authorList>
            <person name="Almeida B."/>
            <person name="Kjeldal H."/>
            <person name="Lolas I."/>
            <person name="Knudsen A.D."/>
            <person name="Carvalho G."/>
            <person name="Nielsen K.L."/>
            <person name="Barreto Crespo M.T."/>
            <person name="Stensballe A."/>
            <person name="Nielsen J.L."/>
        </authorList>
    </citation>
    <scope>NUCLEOTIDE SEQUENCE [LARGE SCALE GENOMIC DNA]</scope>
    <source>
        <strain evidence="1 2">I11</strain>
    </source>
</reference>
<dbReference type="Proteomes" id="UP000005143">
    <property type="component" value="Unassembled WGS sequence"/>
</dbReference>
<protein>
    <submittedName>
        <fullName evidence="1">Uncharacterized protein</fullName>
    </submittedName>
</protein>
<name>H0E7M2_9ACTN</name>
<evidence type="ECO:0000313" key="1">
    <source>
        <dbReference type="EMBL" id="EHN10296.1"/>
    </source>
</evidence>
<keyword evidence="2" id="KW-1185">Reference proteome</keyword>
<dbReference type="EMBL" id="AGUD01000227">
    <property type="protein sequence ID" value="EHN10296.1"/>
    <property type="molecule type" value="Genomic_DNA"/>
</dbReference>
<evidence type="ECO:0000313" key="2">
    <source>
        <dbReference type="Proteomes" id="UP000005143"/>
    </source>
</evidence>
<accession>H0E7M2</accession>
<proteinExistence type="predicted"/>